<gene>
    <name evidence="1" type="ORF">CVT24_008054</name>
</gene>
<proteinExistence type="predicted"/>
<organism evidence="1 2">
    <name type="scientific">Panaeolus cyanescens</name>
    <dbReference type="NCBI Taxonomy" id="181874"/>
    <lineage>
        <taxon>Eukaryota</taxon>
        <taxon>Fungi</taxon>
        <taxon>Dikarya</taxon>
        <taxon>Basidiomycota</taxon>
        <taxon>Agaricomycotina</taxon>
        <taxon>Agaricomycetes</taxon>
        <taxon>Agaricomycetidae</taxon>
        <taxon>Agaricales</taxon>
        <taxon>Agaricineae</taxon>
        <taxon>Galeropsidaceae</taxon>
        <taxon>Panaeolus</taxon>
    </lineage>
</organism>
<dbReference type="InParanoid" id="A0A409YQQ2"/>
<comment type="caution">
    <text evidence="1">The sequence shown here is derived from an EMBL/GenBank/DDBJ whole genome shotgun (WGS) entry which is preliminary data.</text>
</comment>
<name>A0A409YQQ2_9AGAR</name>
<dbReference type="Proteomes" id="UP000284842">
    <property type="component" value="Unassembled WGS sequence"/>
</dbReference>
<protein>
    <submittedName>
        <fullName evidence="1">Uncharacterized protein</fullName>
    </submittedName>
</protein>
<dbReference type="AlphaFoldDB" id="A0A409YQQ2"/>
<accession>A0A409YQQ2</accession>
<dbReference type="EMBL" id="NHTK01000815">
    <property type="protein sequence ID" value="PPR05335.1"/>
    <property type="molecule type" value="Genomic_DNA"/>
</dbReference>
<reference evidence="1 2" key="1">
    <citation type="journal article" date="2018" name="Evol. Lett.">
        <title>Horizontal gene cluster transfer increased hallucinogenic mushroom diversity.</title>
        <authorList>
            <person name="Reynolds H.T."/>
            <person name="Vijayakumar V."/>
            <person name="Gluck-Thaler E."/>
            <person name="Korotkin H.B."/>
            <person name="Matheny P.B."/>
            <person name="Slot J.C."/>
        </authorList>
    </citation>
    <scope>NUCLEOTIDE SEQUENCE [LARGE SCALE GENOMIC DNA]</scope>
    <source>
        <strain evidence="1 2">2629</strain>
    </source>
</reference>
<evidence type="ECO:0000313" key="1">
    <source>
        <dbReference type="EMBL" id="PPR05335.1"/>
    </source>
</evidence>
<evidence type="ECO:0000313" key="2">
    <source>
        <dbReference type="Proteomes" id="UP000284842"/>
    </source>
</evidence>
<keyword evidence="2" id="KW-1185">Reference proteome</keyword>
<sequence length="67" mass="7290">MENPSANHSIASQPLTICKVENPTGKHIIKVKEGANMEDIIKLAKDPQSVIRLGIINAFSGTFDQET</sequence>